<dbReference type="PANTHER" id="PTHR23117:SF13">
    <property type="entry name" value="GUANYLATE KINASE"/>
    <property type="match status" value="1"/>
</dbReference>
<dbReference type="SUPFAM" id="SSF52540">
    <property type="entry name" value="P-loop containing nucleoside triphosphate hydrolases"/>
    <property type="match status" value="1"/>
</dbReference>
<protein>
    <submittedName>
        <fullName evidence="7">Guanylate kinase</fullName>
    </submittedName>
</protein>
<organism evidence="7 8">
    <name type="scientific">Bariatricus massiliensis</name>
    <dbReference type="NCBI Taxonomy" id="1745713"/>
    <lineage>
        <taxon>Bacteria</taxon>
        <taxon>Bacillati</taxon>
        <taxon>Bacillota</taxon>
        <taxon>Clostridia</taxon>
        <taxon>Lachnospirales</taxon>
        <taxon>Lachnospiraceae</taxon>
        <taxon>Bariatricus</taxon>
    </lineage>
</organism>
<evidence type="ECO:0000256" key="4">
    <source>
        <dbReference type="ARBA" id="ARBA00022777"/>
    </source>
</evidence>
<comment type="catalytic activity">
    <reaction evidence="5">
        <text>GMP + ATP = GDP + ADP</text>
        <dbReference type="Rhea" id="RHEA:20780"/>
        <dbReference type="ChEBI" id="CHEBI:30616"/>
        <dbReference type="ChEBI" id="CHEBI:58115"/>
        <dbReference type="ChEBI" id="CHEBI:58189"/>
        <dbReference type="ChEBI" id="CHEBI:456216"/>
        <dbReference type="EC" id="2.7.4.8"/>
    </reaction>
</comment>
<evidence type="ECO:0000313" key="7">
    <source>
        <dbReference type="EMBL" id="MCB7387750.1"/>
    </source>
</evidence>
<accession>A0ABS8DH50</accession>
<dbReference type="Pfam" id="PF00625">
    <property type="entry name" value="Guanylate_kin"/>
    <property type="match status" value="1"/>
</dbReference>
<name>A0ABS8DH50_9FIRM</name>
<gene>
    <name evidence="7" type="ORF">LIZ65_10670</name>
</gene>
<dbReference type="SMART" id="SM00072">
    <property type="entry name" value="GuKc"/>
    <property type="match status" value="1"/>
</dbReference>
<evidence type="ECO:0000256" key="3">
    <source>
        <dbReference type="ARBA" id="ARBA00022679"/>
    </source>
</evidence>
<dbReference type="InterPro" id="IPR008144">
    <property type="entry name" value="Guanylate_kin-like_dom"/>
</dbReference>
<dbReference type="RefSeq" id="WP_066734965.1">
    <property type="nucleotide sequence ID" value="NZ_JAJCIQ010000007.1"/>
</dbReference>
<evidence type="ECO:0000313" key="8">
    <source>
        <dbReference type="Proteomes" id="UP001299546"/>
    </source>
</evidence>
<evidence type="ECO:0000256" key="5">
    <source>
        <dbReference type="ARBA" id="ARBA00048594"/>
    </source>
</evidence>
<dbReference type="PROSITE" id="PS50052">
    <property type="entry name" value="GUANYLATE_KINASE_2"/>
    <property type="match status" value="1"/>
</dbReference>
<dbReference type="InterPro" id="IPR020590">
    <property type="entry name" value="Guanylate_kinase_CS"/>
</dbReference>
<keyword evidence="8" id="KW-1185">Reference proteome</keyword>
<evidence type="ECO:0000259" key="6">
    <source>
        <dbReference type="PROSITE" id="PS50052"/>
    </source>
</evidence>
<reference evidence="7 8" key="1">
    <citation type="submission" date="2021-10" db="EMBL/GenBank/DDBJ databases">
        <title>Collection of gut derived symbiotic bacterial strains cultured from healthy donors.</title>
        <authorList>
            <person name="Lin H."/>
            <person name="Littmann E."/>
            <person name="Kohout C."/>
            <person name="Pamer E.G."/>
        </authorList>
    </citation>
    <scope>NUCLEOTIDE SEQUENCE [LARGE SCALE GENOMIC DNA]</scope>
    <source>
        <strain evidence="7 8">DFI.1.165</strain>
    </source>
</reference>
<dbReference type="EMBL" id="JAJCIS010000006">
    <property type="protein sequence ID" value="MCB7387750.1"/>
    <property type="molecule type" value="Genomic_DNA"/>
</dbReference>
<evidence type="ECO:0000256" key="2">
    <source>
        <dbReference type="ARBA" id="ARBA00005790"/>
    </source>
</evidence>
<comment type="similarity">
    <text evidence="2">Belongs to the guanylate kinase family.</text>
</comment>
<sequence length="200" mass="23790">MGKIFYLMGKSSSGKDTIYGRLKEQFPKLRTVTLYTTRPIRKGEEEGREYHFTNEEGLKRFQEAGKVIELREYHTIHGIWKYFTVDDGQFDLVNDNYLMIGTLESYEKMKEYFGEDALVPVYIEVEDGRRLLRAIEREQRQSEPKYAELCRRFLADTEDFSEEKLKGVGKDDRFINDNLEDCLRKISERIQSFVNHREEL</sequence>
<comment type="function">
    <text evidence="1">Essential for recycling GMP and indirectly, cGMP.</text>
</comment>
<dbReference type="Gene3D" id="3.40.50.300">
    <property type="entry name" value="P-loop containing nucleotide triphosphate hydrolases"/>
    <property type="match status" value="1"/>
</dbReference>
<dbReference type="PROSITE" id="PS00856">
    <property type="entry name" value="GUANYLATE_KINASE_1"/>
    <property type="match status" value="1"/>
</dbReference>
<dbReference type="InterPro" id="IPR027417">
    <property type="entry name" value="P-loop_NTPase"/>
</dbReference>
<dbReference type="GO" id="GO:0016301">
    <property type="term" value="F:kinase activity"/>
    <property type="evidence" value="ECO:0007669"/>
    <property type="project" value="UniProtKB-KW"/>
</dbReference>
<proteinExistence type="inferred from homology"/>
<feature type="domain" description="Guanylate kinase-like" evidence="6">
    <location>
        <begin position="2"/>
        <end position="191"/>
    </location>
</feature>
<comment type="caution">
    <text evidence="7">The sequence shown here is derived from an EMBL/GenBank/DDBJ whole genome shotgun (WGS) entry which is preliminary data.</text>
</comment>
<keyword evidence="3" id="KW-0808">Transferase</keyword>
<dbReference type="Proteomes" id="UP001299546">
    <property type="component" value="Unassembled WGS sequence"/>
</dbReference>
<dbReference type="PANTHER" id="PTHR23117">
    <property type="entry name" value="GUANYLATE KINASE-RELATED"/>
    <property type="match status" value="1"/>
</dbReference>
<keyword evidence="4 7" id="KW-0418">Kinase</keyword>
<evidence type="ECO:0000256" key="1">
    <source>
        <dbReference type="ARBA" id="ARBA00003531"/>
    </source>
</evidence>
<dbReference type="InterPro" id="IPR008145">
    <property type="entry name" value="GK/Ca_channel_bsu"/>
</dbReference>